<dbReference type="EMBL" id="JNBR01000014">
    <property type="protein sequence ID" value="OQS01116.1"/>
    <property type="molecule type" value="Genomic_DNA"/>
</dbReference>
<feature type="region of interest" description="Disordered" evidence="1">
    <location>
        <begin position="318"/>
        <end position="344"/>
    </location>
</feature>
<evidence type="ECO:0008006" key="4">
    <source>
        <dbReference type="Google" id="ProtNLM"/>
    </source>
</evidence>
<comment type="caution">
    <text evidence="2">The sequence shown here is derived from an EMBL/GenBank/DDBJ whole genome shotgun (WGS) entry which is preliminary data.</text>
</comment>
<keyword evidence="3" id="KW-1185">Reference proteome</keyword>
<protein>
    <recommendedName>
        <fullName evidence="4">25S rRNA (uridine-N(3))-methyltransferase BMT5-like domain-containing protein</fullName>
    </recommendedName>
</protein>
<accession>A0A1V9ZSX0</accession>
<organism evidence="2 3">
    <name type="scientific">Achlya hypogyna</name>
    <name type="common">Oomycete</name>
    <name type="synonym">Protoachlya hypogyna</name>
    <dbReference type="NCBI Taxonomy" id="1202772"/>
    <lineage>
        <taxon>Eukaryota</taxon>
        <taxon>Sar</taxon>
        <taxon>Stramenopiles</taxon>
        <taxon>Oomycota</taxon>
        <taxon>Saprolegniomycetes</taxon>
        <taxon>Saprolegniales</taxon>
        <taxon>Achlyaceae</taxon>
        <taxon>Achlya</taxon>
    </lineage>
</organism>
<name>A0A1V9ZSX0_ACHHY</name>
<dbReference type="STRING" id="1202772.A0A1V9ZSX0"/>
<dbReference type="OrthoDB" id="75282at2759"/>
<evidence type="ECO:0000256" key="1">
    <source>
        <dbReference type="SAM" id="MobiDB-lite"/>
    </source>
</evidence>
<dbReference type="Proteomes" id="UP000243579">
    <property type="component" value="Unassembled WGS sequence"/>
</dbReference>
<feature type="region of interest" description="Disordered" evidence="1">
    <location>
        <begin position="265"/>
        <end position="292"/>
    </location>
</feature>
<reference evidence="2 3" key="1">
    <citation type="journal article" date="2014" name="Genome Biol. Evol.">
        <title>The secreted proteins of Achlya hypogyna and Thraustotheca clavata identify the ancestral oomycete secretome and reveal gene acquisitions by horizontal gene transfer.</title>
        <authorList>
            <person name="Misner I."/>
            <person name="Blouin N."/>
            <person name="Leonard G."/>
            <person name="Richards T.A."/>
            <person name="Lane C.E."/>
        </authorList>
    </citation>
    <scope>NUCLEOTIDE SEQUENCE [LARGE SCALE GENOMIC DNA]</scope>
    <source>
        <strain evidence="2 3">ATCC 48635</strain>
    </source>
</reference>
<dbReference type="AlphaFoldDB" id="A0A1V9ZSX0"/>
<gene>
    <name evidence="2" type="ORF">ACHHYP_01809</name>
</gene>
<evidence type="ECO:0000313" key="2">
    <source>
        <dbReference type="EMBL" id="OQS01116.1"/>
    </source>
</evidence>
<evidence type="ECO:0000313" key="3">
    <source>
        <dbReference type="Proteomes" id="UP000243579"/>
    </source>
</evidence>
<sequence length="344" mass="38445">MRSADALFVPRATLECALSKKCVPCCYKLLMSGGPDLEPNQRPELCPRSAFEVRPSPVLLAPSMRVLVVQDPALSFAWSIRSHVASVSVMLAEAKATIFKTHPETTKRAKKLDNKVHFEAGMADVGDFGDFDCVAWNYPDVAQAEVFFEYVRVAPGGQIHITCPLALSPELVAAGTSANFKHVGTLVFDRCSYSGFKVSLECETLVFMQDGTTESVFGPTVAVTDCRSWTAEQWAAVGPIVPVTTELLNDITELLRDRSNFPKKVKPVKKTASDDSKSKKKKRDEDEDDEDELDYVEMYNLKPKGKKHKVLRKLEYEANQEGKLRPTKRKLPVRMENGRRKKGW</sequence>
<proteinExistence type="predicted"/>